<comment type="caution">
    <text evidence="1">The sequence shown here is derived from an EMBL/GenBank/DDBJ whole genome shotgun (WGS) entry which is preliminary data.</text>
</comment>
<proteinExistence type="predicted"/>
<organism evidence="1 2">
    <name type="scientific">Cetraspora pellucida</name>
    <dbReference type="NCBI Taxonomy" id="1433469"/>
    <lineage>
        <taxon>Eukaryota</taxon>
        <taxon>Fungi</taxon>
        <taxon>Fungi incertae sedis</taxon>
        <taxon>Mucoromycota</taxon>
        <taxon>Glomeromycotina</taxon>
        <taxon>Glomeromycetes</taxon>
        <taxon>Diversisporales</taxon>
        <taxon>Gigasporaceae</taxon>
        <taxon>Cetraspora</taxon>
    </lineage>
</organism>
<name>A0ACA9L7T9_9GLOM</name>
<evidence type="ECO:0000313" key="2">
    <source>
        <dbReference type="Proteomes" id="UP000789366"/>
    </source>
</evidence>
<reference evidence="1" key="1">
    <citation type="submission" date="2021-06" db="EMBL/GenBank/DDBJ databases">
        <authorList>
            <person name="Kallberg Y."/>
            <person name="Tangrot J."/>
            <person name="Rosling A."/>
        </authorList>
    </citation>
    <scope>NUCLEOTIDE SEQUENCE</scope>
    <source>
        <strain evidence="1">28 12/20/2015</strain>
    </source>
</reference>
<accession>A0ACA9L7T9</accession>
<dbReference type="Proteomes" id="UP000789366">
    <property type="component" value="Unassembled WGS sequence"/>
</dbReference>
<protein>
    <submittedName>
        <fullName evidence="1">16313_t:CDS:1</fullName>
    </submittedName>
</protein>
<dbReference type="EMBL" id="CAJVPW010002882">
    <property type="protein sequence ID" value="CAG8514753.1"/>
    <property type="molecule type" value="Genomic_DNA"/>
</dbReference>
<evidence type="ECO:0000313" key="1">
    <source>
        <dbReference type="EMBL" id="CAG8514753.1"/>
    </source>
</evidence>
<keyword evidence="2" id="KW-1185">Reference proteome</keyword>
<sequence length="165" mass="19851">MNLNIVDFNSLLEQHPIYLSLLFISIFFSQILNIIFVTVPVKSLIDTFIELWDIDIFDKISQYPNAFNHFFTIFLSRGLSTSETKLIESLDFDHQDNEIYFWIDEDGSRLTKYNRVSLDLKCFSYLEKLKRKYGGNEEGLEDKFRVKYFKYKYNIFFTMLIIDFY</sequence>
<gene>
    <name evidence="1" type="ORF">SPELUC_LOCUS3643</name>
</gene>